<evidence type="ECO:0000256" key="5">
    <source>
        <dbReference type="ARBA" id="ARBA00025730"/>
    </source>
</evidence>
<accession>A0A9Q0M041</accession>
<evidence type="ECO:0000256" key="1">
    <source>
        <dbReference type="ARBA" id="ARBA00004123"/>
    </source>
</evidence>
<dbReference type="PRINTS" id="PR01443">
    <property type="entry name" value="TFIID30KDSUB"/>
</dbReference>
<evidence type="ECO:0000256" key="7">
    <source>
        <dbReference type="SAM" id="MobiDB-lite"/>
    </source>
</evidence>
<dbReference type="InterPro" id="IPR003923">
    <property type="entry name" value="TAF10"/>
</dbReference>
<gene>
    <name evidence="8" type="ORF">RDWZM_007569</name>
</gene>
<organism evidence="8 9">
    <name type="scientific">Blomia tropicalis</name>
    <name type="common">Mite</name>
    <dbReference type="NCBI Taxonomy" id="40697"/>
    <lineage>
        <taxon>Eukaryota</taxon>
        <taxon>Metazoa</taxon>
        <taxon>Ecdysozoa</taxon>
        <taxon>Arthropoda</taxon>
        <taxon>Chelicerata</taxon>
        <taxon>Arachnida</taxon>
        <taxon>Acari</taxon>
        <taxon>Acariformes</taxon>
        <taxon>Sarcoptiformes</taxon>
        <taxon>Astigmata</taxon>
        <taxon>Glycyphagoidea</taxon>
        <taxon>Echimyopodidae</taxon>
        <taxon>Blomia</taxon>
    </lineage>
</organism>
<dbReference type="Proteomes" id="UP001142055">
    <property type="component" value="Chromosome 3"/>
</dbReference>
<evidence type="ECO:0000256" key="2">
    <source>
        <dbReference type="ARBA" id="ARBA00023015"/>
    </source>
</evidence>
<name>A0A9Q0M041_BLOTA</name>
<dbReference type="GO" id="GO:1990841">
    <property type="term" value="F:promoter-specific chromatin binding"/>
    <property type="evidence" value="ECO:0007669"/>
    <property type="project" value="TreeGrafter"/>
</dbReference>
<dbReference type="OMA" id="GFECDDV"/>
<dbReference type="GO" id="GO:0006367">
    <property type="term" value="P:transcription initiation at RNA polymerase II promoter"/>
    <property type="evidence" value="ECO:0007669"/>
    <property type="project" value="TreeGrafter"/>
</dbReference>
<comment type="subcellular location">
    <subcellularLocation>
        <location evidence="1 6">Nucleus</location>
    </subcellularLocation>
</comment>
<dbReference type="PANTHER" id="PTHR21242:SF0">
    <property type="entry name" value="TRANSCRIPTION INITIATION FACTOR TFIID SUBUNIT 10"/>
    <property type="match status" value="1"/>
</dbReference>
<keyword evidence="9" id="KW-1185">Reference proteome</keyword>
<keyword evidence="3 6" id="KW-0804">Transcription</keyword>
<dbReference type="GO" id="GO:0005669">
    <property type="term" value="C:transcription factor TFIID complex"/>
    <property type="evidence" value="ECO:0007669"/>
    <property type="project" value="TreeGrafter"/>
</dbReference>
<keyword evidence="2 6" id="KW-0805">Transcription regulation</keyword>
<evidence type="ECO:0000256" key="4">
    <source>
        <dbReference type="ARBA" id="ARBA00023242"/>
    </source>
</evidence>
<comment type="similarity">
    <text evidence="5 6">Belongs to the TAF10 family.</text>
</comment>
<evidence type="ECO:0000313" key="9">
    <source>
        <dbReference type="Proteomes" id="UP001142055"/>
    </source>
</evidence>
<dbReference type="Pfam" id="PF03540">
    <property type="entry name" value="TAF10"/>
    <property type="match status" value="1"/>
</dbReference>
<evidence type="ECO:0000256" key="3">
    <source>
        <dbReference type="ARBA" id="ARBA00023163"/>
    </source>
</evidence>
<keyword evidence="4 6" id="KW-0539">Nucleus</keyword>
<dbReference type="OrthoDB" id="154356at2759"/>
<dbReference type="CDD" id="cd07982">
    <property type="entry name" value="HFD_TAF10"/>
    <property type="match status" value="1"/>
</dbReference>
<dbReference type="GO" id="GO:0000124">
    <property type="term" value="C:SAGA complex"/>
    <property type="evidence" value="ECO:0007669"/>
    <property type="project" value="TreeGrafter"/>
</dbReference>
<protein>
    <recommendedName>
        <fullName evidence="6">Transcription initiation factor TFIID subunit 10</fullName>
    </recommendedName>
</protein>
<reference evidence="8" key="1">
    <citation type="submission" date="2022-12" db="EMBL/GenBank/DDBJ databases">
        <title>Genome assemblies of Blomia tropicalis.</title>
        <authorList>
            <person name="Cui Y."/>
        </authorList>
    </citation>
    <scope>NUCLEOTIDE SEQUENCE</scope>
    <source>
        <tissue evidence="8">Adult mites</tissue>
    </source>
</reference>
<feature type="region of interest" description="Disordered" evidence="7">
    <location>
        <begin position="1"/>
        <end position="37"/>
    </location>
</feature>
<evidence type="ECO:0000313" key="8">
    <source>
        <dbReference type="EMBL" id="KAJ6216412.1"/>
    </source>
</evidence>
<proteinExistence type="inferred from homology"/>
<evidence type="ECO:0000256" key="6">
    <source>
        <dbReference type="PIRNR" id="PIRNR017246"/>
    </source>
</evidence>
<feature type="compositionally biased region" description="Polar residues" evidence="7">
    <location>
        <begin position="1"/>
        <end position="32"/>
    </location>
</feature>
<dbReference type="GO" id="GO:0016251">
    <property type="term" value="F:RNA polymerase II general transcription initiation factor activity"/>
    <property type="evidence" value="ECO:0007669"/>
    <property type="project" value="TreeGrafter"/>
</dbReference>
<sequence length="146" mass="16450">MELNSPNSFNLNINAEESTSSNMDPPQQSQLNGELESKVPTGQPLIDFLQYLDDYKPSIPDSVTSHYMHSAGFSVNDPRVLRLVSISSQKFIADIANDALQHCKMRTALSQNKKGTKDKKYTLTFEDLTPVLSEYGLNVKKPQYFF</sequence>
<dbReference type="EMBL" id="JAPWDV010000003">
    <property type="protein sequence ID" value="KAJ6216412.1"/>
    <property type="molecule type" value="Genomic_DNA"/>
</dbReference>
<dbReference type="PANTHER" id="PTHR21242">
    <property type="entry name" value="TRANSCRIPTION INITIATION FACTOR TFIID SUBUNIT 10"/>
    <property type="match status" value="1"/>
</dbReference>
<dbReference type="AlphaFoldDB" id="A0A9Q0M041"/>
<comment type="function">
    <text evidence="6">The TFIID basal transcription factor complex plays a major role in the initiation of RNA polymerase II (Pol II)-dependent transcription.</text>
</comment>
<comment type="caution">
    <text evidence="8">The sequence shown here is derived from an EMBL/GenBank/DDBJ whole genome shotgun (WGS) entry which is preliminary data.</text>
</comment>
<dbReference type="PIRSF" id="PIRSF017246">
    <property type="entry name" value="TFIID_TAF10"/>
    <property type="match status" value="1"/>
</dbReference>